<dbReference type="InterPro" id="IPR013096">
    <property type="entry name" value="Cupin_2"/>
</dbReference>
<gene>
    <name evidence="3" type="ORF">BDV25DRAFT_171919</name>
</gene>
<dbReference type="PANTHER" id="PTHR36156">
    <property type="entry name" value="SLR2101 PROTEIN"/>
    <property type="match status" value="1"/>
</dbReference>
<dbReference type="Proteomes" id="UP000325780">
    <property type="component" value="Unassembled WGS sequence"/>
</dbReference>
<reference evidence="3 4" key="1">
    <citation type="submission" date="2019-04" db="EMBL/GenBank/DDBJ databases">
        <title>Friends and foes A comparative genomics study of 23 Aspergillus species from section Flavi.</title>
        <authorList>
            <consortium name="DOE Joint Genome Institute"/>
            <person name="Kjaerbolling I."/>
            <person name="Vesth T."/>
            <person name="Frisvad J.C."/>
            <person name="Nybo J.L."/>
            <person name="Theobald S."/>
            <person name="Kildgaard S."/>
            <person name="Isbrandt T."/>
            <person name="Kuo A."/>
            <person name="Sato A."/>
            <person name="Lyhne E.K."/>
            <person name="Kogle M.E."/>
            <person name="Wiebenga A."/>
            <person name="Kun R.S."/>
            <person name="Lubbers R.J."/>
            <person name="Makela M.R."/>
            <person name="Barry K."/>
            <person name="Chovatia M."/>
            <person name="Clum A."/>
            <person name="Daum C."/>
            <person name="Haridas S."/>
            <person name="He G."/>
            <person name="LaButti K."/>
            <person name="Lipzen A."/>
            <person name="Mondo S."/>
            <person name="Riley R."/>
            <person name="Salamov A."/>
            <person name="Simmons B.A."/>
            <person name="Magnuson J.K."/>
            <person name="Henrissat B."/>
            <person name="Mortensen U.H."/>
            <person name="Larsen T.O."/>
            <person name="Devries R.P."/>
            <person name="Grigoriev I.V."/>
            <person name="Machida M."/>
            <person name="Baker S.E."/>
            <person name="Andersen M.R."/>
        </authorList>
    </citation>
    <scope>NUCLEOTIDE SEQUENCE [LARGE SCALE GENOMIC DNA]</scope>
    <source>
        <strain evidence="3 4">IBT 18842</strain>
    </source>
</reference>
<dbReference type="SUPFAM" id="SSF51182">
    <property type="entry name" value="RmlC-like cupins"/>
    <property type="match status" value="1"/>
</dbReference>
<evidence type="ECO:0000259" key="2">
    <source>
        <dbReference type="Pfam" id="PF07883"/>
    </source>
</evidence>
<protein>
    <recommendedName>
        <fullName evidence="2">Cupin type-2 domain-containing protein</fullName>
    </recommendedName>
</protein>
<dbReference type="InterPro" id="IPR014710">
    <property type="entry name" value="RmlC-like_jellyroll"/>
</dbReference>
<evidence type="ECO:0000313" key="4">
    <source>
        <dbReference type="Proteomes" id="UP000325780"/>
    </source>
</evidence>
<dbReference type="PANTHER" id="PTHR36156:SF2">
    <property type="entry name" value="CUPIN TYPE-2 DOMAIN-CONTAINING PROTEIN"/>
    <property type="match status" value="1"/>
</dbReference>
<evidence type="ECO:0000313" key="3">
    <source>
        <dbReference type="EMBL" id="KAE8150808.1"/>
    </source>
</evidence>
<feature type="domain" description="Cupin type-2" evidence="2">
    <location>
        <begin position="101"/>
        <end position="161"/>
    </location>
</feature>
<proteinExistence type="predicted"/>
<organism evidence="3 4">
    <name type="scientific">Aspergillus avenaceus</name>
    <dbReference type="NCBI Taxonomy" id="36643"/>
    <lineage>
        <taxon>Eukaryota</taxon>
        <taxon>Fungi</taxon>
        <taxon>Dikarya</taxon>
        <taxon>Ascomycota</taxon>
        <taxon>Pezizomycotina</taxon>
        <taxon>Eurotiomycetes</taxon>
        <taxon>Eurotiomycetidae</taxon>
        <taxon>Eurotiales</taxon>
        <taxon>Aspergillaceae</taxon>
        <taxon>Aspergillus</taxon>
        <taxon>Aspergillus subgen. Circumdati</taxon>
    </lineage>
</organism>
<feature type="region of interest" description="Disordered" evidence="1">
    <location>
        <begin position="1"/>
        <end position="21"/>
    </location>
</feature>
<evidence type="ECO:0000256" key="1">
    <source>
        <dbReference type="SAM" id="MobiDB-lite"/>
    </source>
</evidence>
<dbReference type="Pfam" id="PF07883">
    <property type="entry name" value="Cupin_2"/>
    <property type="match status" value="1"/>
</dbReference>
<accession>A0A5N6TWP3</accession>
<dbReference type="InterPro" id="IPR047142">
    <property type="entry name" value="OryJ/VirC-like"/>
</dbReference>
<dbReference type="AlphaFoldDB" id="A0A5N6TWP3"/>
<dbReference type="InterPro" id="IPR011051">
    <property type="entry name" value="RmlC_Cupin_sf"/>
</dbReference>
<dbReference type="EMBL" id="ML742085">
    <property type="protein sequence ID" value="KAE8150808.1"/>
    <property type="molecule type" value="Genomic_DNA"/>
</dbReference>
<dbReference type="CDD" id="cd02231">
    <property type="entry name" value="cupin_BLL6423-like"/>
    <property type="match status" value="1"/>
</dbReference>
<sequence>MTKQHNPNQTPPPPPYTRHITTHDANGLATIHSTVQPPFNPIDNDSMRFSVPFTTAQFPADLNDDADIRAYEGMVAKGTMGLVSPSGTVCRVVDFAPAKAGTKGLMHRTQSLDFGVVLEGRIEMWLDSGEMRVLEKGDIAVQRGTMHEWRNTSETEWVRMMFVLQGCREVEVGGKVVGEDLGSETEIRASRG</sequence>
<name>A0A5N6TWP3_ASPAV</name>
<dbReference type="OrthoDB" id="5840532at2759"/>
<keyword evidence="4" id="KW-1185">Reference proteome</keyword>
<dbReference type="Gene3D" id="2.60.120.10">
    <property type="entry name" value="Jelly Rolls"/>
    <property type="match status" value="1"/>
</dbReference>